<sequence>MTKLTRTLILIFIPLVFLSCKKDETKELKNRITILEKNLSELKDSISKSKKDKISHSNIIVQTSKENFKVNEKTKVKFVFNYLENIPEYDVYQILNDDSRKLIIENLSVNEFEYEYSPTKEGWNPIKLMTVFKFGNEKIEVPVFSSIKGEK</sequence>
<evidence type="ECO:0000313" key="2">
    <source>
        <dbReference type="EMBL" id="TXG36695.1"/>
    </source>
</evidence>
<keyword evidence="3" id="KW-1185">Reference proteome</keyword>
<name>A0A5C7GHF5_9FLAO</name>
<accession>A0A5C7GHF5</accession>
<organism evidence="2 3">
    <name type="scientific">Seonamhaeicola maritimus</name>
    <dbReference type="NCBI Taxonomy" id="2591822"/>
    <lineage>
        <taxon>Bacteria</taxon>
        <taxon>Pseudomonadati</taxon>
        <taxon>Bacteroidota</taxon>
        <taxon>Flavobacteriia</taxon>
        <taxon>Flavobacteriales</taxon>
        <taxon>Flavobacteriaceae</taxon>
    </lineage>
</organism>
<evidence type="ECO:0000313" key="3">
    <source>
        <dbReference type="Proteomes" id="UP000321080"/>
    </source>
</evidence>
<proteinExistence type="predicted"/>
<gene>
    <name evidence="2" type="ORF">FUA22_08930</name>
</gene>
<dbReference type="Proteomes" id="UP000321080">
    <property type="component" value="Unassembled WGS sequence"/>
</dbReference>
<evidence type="ECO:0000256" key="1">
    <source>
        <dbReference type="SAM" id="Coils"/>
    </source>
</evidence>
<feature type="coiled-coil region" evidence="1">
    <location>
        <begin position="18"/>
        <end position="52"/>
    </location>
</feature>
<dbReference type="OrthoDB" id="1445728at2"/>
<evidence type="ECO:0008006" key="4">
    <source>
        <dbReference type="Google" id="ProtNLM"/>
    </source>
</evidence>
<dbReference type="EMBL" id="VRKQ01000010">
    <property type="protein sequence ID" value="TXG36695.1"/>
    <property type="molecule type" value="Genomic_DNA"/>
</dbReference>
<dbReference type="AlphaFoldDB" id="A0A5C7GHF5"/>
<comment type="caution">
    <text evidence="2">The sequence shown here is derived from an EMBL/GenBank/DDBJ whole genome shotgun (WGS) entry which is preliminary data.</text>
</comment>
<keyword evidence="1" id="KW-0175">Coiled coil</keyword>
<protein>
    <recommendedName>
        <fullName evidence="4">Lipoprotein</fullName>
    </recommendedName>
</protein>
<reference evidence="2 3" key="1">
    <citation type="submission" date="2019-08" db="EMBL/GenBank/DDBJ databases">
        <title>Seonamhaeicola sediminis sp. nov., isolated from marine sediment.</title>
        <authorList>
            <person name="Cao W.R."/>
        </authorList>
    </citation>
    <scope>NUCLEOTIDE SEQUENCE [LARGE SCALE GENOMIC DNA]</scope>
    <source>
        <strain evidence="2 3">1505</strain>
    </source>
</reference>
<dbReference type="PROSITE" id="PS51257">
    <property type="entry name" value="PROKAR_LIPOPROTEIN"/>
    <property type="match status" value="1"/>
</dbReference>
<dbReference type="RefSeq" id="WP_147767620.1">
    <property type="nucleotide sequence ID" value="NZ_VRKQ01000010.1"/>
</dbReference>